<name>A0ABS6TDP9_9ENTE</name>
<accession>A0ABS6TDP9</accession>
<organism evidence="1 2">
    <name type="scientific">Enterococcus alishanensis</name>
    <dbReference type="NCBI Taxonomy" id="1303817"/>
    <lineage>
        <taxon>Bacteria</taxon>
        <taxon>Bacillati</taxon>
        <taxon>Bacillota</taxon>
        <taxon>Bacilli</taxon>
        <taxon>Lactobacillales</taxon>
        <taxon>Enterococcaceae</taxon>
        <taxon>Enterococcus</taxon>
    </lineage>
</organism>
<dbReference type="InterPro" id="IPR057006">
    <property type="entry name" value="Phage_TAC_19"/>
</dbReference>
<proteinExistence type="predicted"/>
<dbReference type="Proteomes" id="UP000774130">
    <property type="component" value="Unassembled WGS sequence"/>
</dbReference>
<dbReference type="EMBL" id="JAHUZB010000003">
    <property type="protein sequence ID" value="MBV7391051.1"/>
    <property type="molecule type" value="Genomic_DNA"/>
</dbReference>
<keyword evidence="2" id="KW-1185">Reference proteome</keyword>
<gene>
    <name evidence="1" type="ORF">KUA55_10190</name>
</gene>
<dbReference type="RefSeq" id="WP_218326077.1">
    <property type="nucleotide sequence ID" value="NZ_JAHUZB010000003.1"/>
</dbReference>
<dbReference type="NCBIfam" id="NF047360">
    <property type="entry name" value="tail_chap_PVL"/>
    <property type="match status" value="1"/>
</dbReference>
<evidence type="ECO:0000313" key="2">
    <source>
        <dbReference type="Proteomes" id="UP000774130"/>
    </source>
</evidence>
<sequence length="120" mass="13824">MLELKQNGDIKVTVTINNKKKVFLQDKVPIKKALAYTSGEAALFEKAFKEGRTGATESELLDYRLQFLADLFEDDQITKEILLDELDTLEIPKLFEIINYRVLGNEKKEEEEITTNDPKE</sequence>
<comment type="caution">
    <text evidence="1">The sequence shown here is derived from an EMBL/GenBank/DDBJ whole genome shotgun (WGS) entry which is preliminary data.</text>
</comment>
<protein>
    <submittedName>
        <fullName evidence="1">Uncharacterized protein</fullName>
    </submittedName>
</protein>
<evidence type="ECO:0000313" key="1">
    <source>
        <dbReference type="EMBL" id="MBV7391051.1"/>
    </source>
</evidence>
<dbReference type="Pfam" id="PF23857">
    <property type="entry name" value="Phage_TAC_19"/>
    <property type="match status" value="1"/>
</dbReference>
<reference evidence="1 2" key="1">
    <citation type="submission" date="2021-06" db="EMBL/GenBank/DDBJ databases">
        <title>Enterococcus alishanensis sp. nov., a novel lactic acid bacterium isolated from fresh coffee beans.</title>
        <authorList>
            <person name="Chen Y.-S."/>
        </authorList>
    </citation>
    <scope>NUCLEOTIDE SEQUENCE [LARGE SCALE GENOMIC DNA]</scope>
    <source>
        <strain evidence="1 2">ALS3</strain>
    </source>
</reference>